<comment type="caution">
    <text evidence="1">The sequence shown here is derived from an EMBL/GenBank/DDBJ whole genome shotgun (WGS) entry which is preliminary data.</text>
</comment>
<keyword evidence="2" id="KW-1185">Reference proteome</keyword>
<organism evidence="1 2">
    <name type="scientific">Anoxybacteroides rupiense</name>
    <dbReference type="NCBI Taxonomy" id="311460"/>
    <lineage>
        <taxon>Bacteria</taxon>
        <taxon>Bacillati</taxon>
        <taxon>Bacillota</taxon>
        <taxon>Bacilli</taxon>
        <taxon>Bacillales</taxon>
        <taxon>Anoxybacillaceae</taxon>
        <taxon>Anoxybacteroides</taxon>
    </lineage>
</organism>
<sequence length="90" mass="10959">MERKRGSFMTGDQYNQLIQWIQQKQPVKIKMRHGEATFLPVKLYQDAQKLFVYNREMRLMNIAFDDIISIKPTRIYGSFDRRKLIHMYML</sequence>
<gene>
    <name evidence="1" type="ORF">PNH38_09040</name>
</gene>
<name>A0ABT5W3Z3_9BACL</name>
<proteinExistence type="predicted"/>
<dbReference type="EMBL" id="JAQOTG010000007">
    <property type="protein sequence ID" value="MDE8564032.1"/>
    <property type="molecule type" value="Genomic_DNA"/>
</dbReference>
<evidence type="ECO:0000313" key="1">
    <source>
        <dbReference type="EMBL" id="MDE8564032.1"/>
    </source>
</evidence>
<evidence type="ECO:0008006" key="3">
    <source>
        <dbReference type="Google" id="ProtNLM"/>
    </source>
</evidence>
<reference evidence="1 2" key="1">
    <citation type="submission" date="2023-01" db="EMBL/GenBank/DDBJ databases">
        <title>Genome-based reclassification of Anoxybacillus geothermalis as a later heterotypic synonym of Anoxybacillus rupiensis.</title>
        <authorList>
            <person name="Inan Bektas K."/>
            <person name="Canakci S."/>
            <person name="Belduz A.A."/>
            <person name="Guler H.H."/>
        </authorList>
    </citation>
    <scope>NUCLEOTIDE SEQUENCE [LARGE SCALE GENOMIC DNA]</scope>
    <source>
        <strain evidence="1 2">DSM 17127</strain>
    </source>
</reference>
<protein>
    <recommendedName>
        <fullName evidence="3">Transposase</fullName>
    </recommendedName>
</protein>
<dbReference type="Proteomes" id="UP001213979">
    <property type="component" value="Unassembled WGS sequence"/>
</dbReference>
<accession>A0ABT5W3Z3</accession>
<evidence type="ECO:0000313" key="2">
    <source>
        <dbReference type="Proteomes" id="UP001213979"/>
    </source>
</evidence>